<feature type="region of interest" description="Disordered" evidence="1">
    <location>
        <begin position="58"/>
        <end position="79"/>
    </location>
</feature>
<evidence type="ECO:0000313" key="3">
    <source>
        <dbReference type="Proteomes" id="UP001164746"/>
    </source>
</evidence>
<dbReference type="EMBL" id="CP111021">
    <property type="protein sequence ID" value="WAR16837.1"/>
    <property type="molecule type" value="Genomic_DNA"/>
</dbReference>
<evidence type="ECO:0000313" key="2">
    <source>
        <dbReference type="EMBL" id="WAR16837.1"/>
    </source>
</evidence>
<keyword evidence="3" id="KW-1185">Reference proteome</keyword>
<protein>
    <submittedName>
        <fullName evidence="2">Uncharacterized protein</fullName>
    </submittedName>
</protein>
<proteinExistence type="predicted"/>
<sequence length="178" mass="20335">MYGQKCEYKCPESCEVRGENSKCDFEALEKNDETVSHGPFVEMVNPNYKYSPKIEIKTQTQEKQSGEKRKLPGRQPAKSVTSAMLEIDENDACGRDFVNKAEDNDGAYYNDANDVNTNKVPVESLARSVYGKTDREFEEEFQNFPSGLTKSYHASHLKENVSKNRYRGIYPCTFTIKL</sequence>
<dbReference type="Proteomes" id="UP001164746">
    <property type="component" value="Chromosome 10"/>
</dbReference>
<name>A0ABY7F3T7_MYAAR</name>
<evidence type="ECO:0000256" key="1">
    <source>
        <dbReference type="SAM" id="MobiDB-lite"/>
    </source>
</evidence>
<gene>
    <name evidence="2" type="ORF">MAR_031431</name>
</gene>
<reference evidence="2" key="1">
    <citation type="submission" date="2022-11" db="EMBL/GenBank/DDBJ databases">
        <title>Centuries of genome instability and evolution in soft-shell clam transmissible cancer (bioRxiv).</title>
        <authorList>
            <person name="Hart S.F.M."/>
            <person name="Yonemitsu M.A."/>
            <person name="Giersch R.M."/>
            <person name="Beal B.F."/>
            <person name="Arriagada G."/>
            <person name="Davis B.W."/>
            <person name="Ostrander E.A."/>
            <person name="Goff S.P."/>
            <person name="Metzger M.J."/>
        </authorList>
    </citation>
    <scope>NUCLEOTIDE SEQUENCE</scope>
    <source>
        <strain evidence="2">MELC-2E11</strain>
        <tissue evidence="2">Siphon/mantle</tissue>
    </source>
</reference>
<accession>A0ABY7F3T7</accession>
<organism evidence="2 3">
    <name type="scientific">Mya arenaria</name>
    <name type="common">Soft-shell clam</name>
    <dbReference type="NCBI Taxonomy" id="6604"/>
    <lineage>
        <taxon>Eukaryota</taxon>
        <taxon>Metazoa</taxon>
        <taxon>Spiralia</taxon>
        <taxon>Lophotrochozoa</taxon>
        <taxon>Mollusca</taxon>
        <taxon>Bivalvia</taxon>
        <taxon>Autobranchia</taxon>
        <taxon>Heteroconchia</taxon>
        <taxon>Euheterodonta</taxon>
        <taxon>Imparidentia</taxon>
        <taxon>Neoheterodontei</taxon>
        <taxon>Myida</taxon>
        <taxon>Myoidea</taxon>
        <taxon>Myidae</taxon>
        <taxon>Mya</taxon>
    </lineage>
</organism>